<dbReference type="AlphaFoldDB" id="A0A2T4N029"/>
<dbReference type="Proteomes" id="UP000241986">
    <property type="component" value="Unassembled WGS sequence"/>
</dbReference>
<name>A0A2T4N029_AERVE</name>
<evidence type="ECO:0000313" key="2">
    <source>
        <dbReference type="Proteomes" id="UP000241986"/>
    </source>
</evidence>
<dbReference type="PANTHER" id="PTHR44207">
    <property type="entry name" value="SURFACE ANTIGEN BSPA-LIKE-RELATED"/>
    <property type="match status" value="1"/>
</dbReference>
<dbReference type="RefSeq" id="WP_107684051.1">
    <property type="nucleotide sequence ID" value="NZ_PZKL01000037.1"/>
</dbReference>
<dbReference type="EMBL" id="PZKL01000037">
    <property type="protein sequence ID" value="PTH80168.1"/>
    <property type="molecule type" value="Genomic_DNA"/>
</dbReference>
<proteinExistence type="predicted"/>
<dbReference type="InterPro" id="IPR036770">
    <property type="entry name" value="Ankyrin_rpt-contain_sf"/>
</dbReference>
<sequence>MLSNGEKKLFELINNDMLKEFAYLFQNGVSINKFAENQAGQSLLGSAIEKKAYGIVQYLIDVPGLISQRDRHGRTPLMYLSRHFDHKMINILKLKGVDLNQDVGLGRNLLHLAATKKDHRIFDMLVSIGLDKNKVCNRGETPIDTLNRYSSKEPEIAKISNQ</sequence>
<accession>A0A2T4N029</accession>
<evidence type="ECO:0000313" key="1">
    <source>
        <dbReference type="EMBL" id="PTH80168.1"/>
    </source>
</evidence>
<dbReference type="InterPro" id="IPR002110">
    <property type="entry name" value="Ankyrin_rpt"/>
</dbReference>
<dbReference type="Pfam" id="PF12796">
    <property type="entry name" value="Ank_2"/>
    <property type="match status" value="1"/>
</dbReference>
<reference evidence="1 2" key="1">
    <citation type="submission" date="2018-03" db="EMBL/GenBank/DDBJ databases">
        <title>Aeromonas veronii whole genome sequencing and analysis.</title>
        <authorList>
            <person name="Xie H."/>
            <person name="Liu T."/>
            <person name="Wang K."/>
        </authorList>
    </citation>
    <scope>NUCLEOTIDE SEQUENCE [LARGE SCALE GENOMIC DNA]</scope>
    <source>
        <strain evidence="1 2">XH.VA.1</strain>
    </source>
</reference>
<organism evidence="1 2">
    <name type="scientific">Aeromonas veronii</name>
    <dbReference type="NCBI Taxonomy" id="654"/>
    <lineage>
        <taxon>Bacteria</taxon>
        <taxon>Pseudomonadati</taxon>
        <taxon>Pseudomonadota</taxon>
        <taxon>Gammaproteobacteria</taxon>
        <taxon>Aeromonadales</taxon>
        <taxon>Aeromonadaceae</taxon>
        <taxon>Aeromonas</taxon>
    </lineage>
</organism>
<gene>
    <name evidence="1" type="ORF">DAA48_16565</name>
</gene>
<dbReference type="SMART" id="SM00248">
    <property type="entry name" value="ANK"/>
    <property type="match status" value="3"/>
</dbReference>
<protein>
    <submittedName>
        <fullName evidence="1">Uncharacterized protein</fullName>
    </submittedName>
</protein>
<dbReference type="SUPFAM" id="SSF48403">
    <property type="entry name" value="Ankyrin repeat"/>
    <property type="match status" value="1"/>
</dbReference>
<dbReference type="Gene3D" id="1.25.40.20">
    <property type="entry name" value="Ankyrin repeat-containing domain"/>
    <property type="match status" value="1"/>
</dbReference>
<comment type="caution">
    <text evidence="1">The sequence shown here is derived from an EMBL/GenBank/DDBJ whole genome shotgun (WGS) entry which is preliminary data.</text>
</comment>